<dbReference type="GO" id="GO:0043094">
    <property type="term" value="P:metabolic compound salvage"/>
    <property type="evidence" value="ECO:0007669"/>
    <property type="project" value="UniProtKB-UniRule"/>
</dbReference>
<keyword evidence="3 6" id="KW-0479">Metal-binding</keyword>
<evidence type="ECO:0000256" key="6">
    <source>
        <dbReference type="HAMAP-Rule" id="MF_00740"/>
    </source>
</evidence>
<evidence type="ECO:0000256" key="1">
    <source>
        <dbReference type="ARBA" id="ARBA00010373"/>
    </source>
</evidence>
<dbReference type="Gene3D" id="3.30.70.1250">
    <property type="entry name" value="Phosphopentomutase"/>
    <property type="match status" value="1"/>
</dbReference>
<feature type="binding site" evidence="6">
    <location>
        <position position="324"/>
    </location>
    <ligand>
        <name>Mn(2+)</name>
        <dbReference type="ChEBI" id="CHEBI:29035"/>
        <label>1</label>
    </ligand>
</feature>
<dbReference type="InterPro" id="IPR006124">
    <property type="entry name" value="Metalloenzyme"/>
</dbReference>
<evidence type="ECO:0000256" key="7">
    <source>
        <dbReference type="NCBIfam" id="TIGR01696"/>
    </source>
</evidence>
<dbReference type="PANTHER" id="PTHR21110">
    <property type="entry name" value="PHOSPHOPENTOMUTASE"/>
    <property type="match status" value="1"/>
</dbReference>
<dbReference type="eggNOG" id="COG1015">
    <property type="taxonomic scope" value="Bacteria"/>
</dbReference>
<comment type="function">
    <text evidence="6">Isomerase that catalyzes the conversion of deoxy-ribose 1-phosphate (dRib-1-P) and ribose 1-phosphate (Rib-1-P) to deoxy-ribose 5-phosphate (dRib-5-P) and ribose 5-phosphate (Rib-5-P), respectively.</text>
</comment>
<feature type="binding site" evidence="6">
    <location>
        <position position="336"/>
    </location>
    <ligand>
        <name>Mn(2+)</name>
        <dbReference type="ChEBI" id="CHEBI:29035"/>
        <label>2</label>
    </ligand>
</feature>
<dbReference type="UniPathway" id="UPA00087">
    <property type="reaction ID" value="UER00173"/>
</dbReference>
<keyword evidence="2 6" id="KW-0963">Cytoplasm</keyword>
<feature type="binding site" evidence="6">
    <location>
        <position position="325"/>
    </location>
    <ligand>
        <name>Mn(2+)</name>
        <dbReference type="ChEBI" id="CHEBI:29035"/>
        <label>1</label>
    </ligand>
</feature>
<comment type="pathway">
    <text evidence="6">Carbohydrate degradation; 2-deoxy-D-ribose 1-phosphate degradation; D-glyceraldehyde 3-phosphate and acetaldehyde from 2-deoxy-alpha-D-ribose 1-phosphate: step 1/2.</text>
</comment>
<dbReference type="SUPFAM" id="SSF53649">
    <property type="entry name" value="Alkaline phosphatase-like"/>
    <property type="match status" value="1"/>
</dbReference>
<evidence type="ECO:0000313" key="9">
    <source>
        <dbReference type="EMBL" id="AEE96644.1"/>
    </source>
</evidence>
<dbReference type="GO" id="GO:0009117">
    <property type="term" value="P:nucleotide metabolic process"/>
    <property type="evidence" value="ECO:0007669"/>
    <property type="project" value="UniProtKB-UniRule"/>
</dbReference>
<keyword evidence="5 6" id="KW-0413">Isomerase</keyword>
<evidence type="ECO:0000259" key="8">
    <source>
        <dbReference type="Pfam" id="PF01676"/>
    </source>
</evidence>
<gene>
    <name evidence="6" type="primary">deoB</name>
    <name evidence="9" type="ordered locus">Mahau_1452</name>
</gene>
<keyword evidence="4 6" id="KW-0464">Manganese</keyword>
<evidence type="ECO:0000256" key="4">
    <source>
        <dbReference type="ARBA" id="ARBA00023211"/>
    </source>
</evidence>
<proteinExistence type="inferred from homology"/>
<dbReference type="KEGG" id="mas:Mahau_1452"/>
<dbReference type="RefSeq" id="WP_013781073.1">
    <property type="nucleotide sequence ID" value="NC_015520.1"/>
</dbReference>
<dbReference type="AlphaFoldDB" id="F3ZXX4"/>
<comment type="catalytic activity">
    <reaction evidence="6">
        <text>alpha-D-ribose 1-phosphate = D-ribose 5-phosphate</text>
        <dbReference type="Rhea" id="RHEA:18793"/>
        <dbReference type="ChEBI" id="CHEBI:57720"/>
        <dbReference type="ChEBI" id="CHEBI:78346"/>
        <dbReference type="EC" id="5.4.2.7"/>
    </reaction>
</comment>
<feature type="binding site" evidence="6">
    <location>
        <position position="11"/>
    </location>
    <ligand>
        <name>Mn(2+)</name>
        <dbReference type="ChEBI" id="CHEBI:29035"/>
        <label>1</label>
    </ligand>
</feature>
<dbReference type="InterPro" id="IPR017850">
    <property type="entry name" value="Alkaline_phosphatase_core_sf"/>
</dbReference>
<dbReference type="PANTHER" id="PTHR21110:SF0">
    <property type="entry name" value="PHOSPHOPENTOMUTASE"/>
    <property type="match status" value="1"/>
</dbReference>
<sequence length="389" mass="42685">MIKRVILIVLDSVGIGQLPDAVDYGDDGSDTIGNIWRTRGHLSIPNMISLGLGNIDDVNIREKTENPIGCFGKAAEKSKGKDTTTGHWEICGIVLDKPFPVYPHGFPEDVIRAFEEAIGRPILGNIAASGTEIIKQLGQKHMQTGYPIVYTSADSVFQIAAHEDIIPVDQLYDMCLKARRILTGQHGVARVIARPFIGQPGNFQRTERRRDFSLKPPAPTLLDKLVSCGYSVAAVGKIEDIFAQQGITDKRHTTNNDDGIKATLDYMSQDFAGLIFTNLVDFDMLYGHRNDVEGYAKALEDFDAAIPALITAMRDDDMLIITADHGCDPTTPSTDHSREYIPILLYGRQIRSNVNIGVRSTYADIGATITDILKAGSLDNGCSFKNDIM</sequence>
<dbReference type="CDD" id="cd16009">
    <property type="entry name" value="PPM"/>
    <property type="match status" value="1"/>
</dbReference>
<dbReference type="PIRSF" id="PIRSF001491">
    <property type="entry name" value="Ppentomutase"/>
    <property type="match status" value="1"/>
</dbReference>
<reference evidence="10" key="1">
    <citation type="submission" date="2010-11" db="EMBL/GenBank/DDBJ databases">
        <title>The complete genome of Mahella australiensis DSM 15567.</title>
        <authorList>
            <consortium name="US DOE Joint Genome Institute (JGI-PGF)"/>
            <person name="Lucas S."/>
            <person name="Copeland A."/>
            <person name="Lapidus A."/>
            <person name="Bruce D."/>
            <person name="Goodwin L."/>
            <person name="Pitluck S."/>
            <person name="Kyrpides N."/>
            <person name="Mavromatis K."/>
            <person name="Pagani I."/>
            <person name="Ivanova N."/>
            <person name="Teshima H."/>
            <person name="Brettin T."/>
            <person name="Detter J.C."/>
            <person name="Han C."/>
            <person name="Tapia R."/>
            <person name="Land M."/>
            <person name="Hauser L."/>
            <person name="Markowitz V."/>
            <person name="Cheng J.-F."/>
            <person name="Hugenholtz P."/>
            <person name="Woyke T."/>
            <person name="Wu D."/>
            <person name="Spring S."/>
            <person name="Pukall R."/>
            <person name="Steenblock K."/>
            <person name="Schneider S."/>
            <person name="Klenk H.-P."/>
            <person name="Eisen J.A."/>
        </authorList>
    </citation>
    <scope>NUCLEOTIDE SEQUENCE [LARGE SCALE GENOMIC DNA]</scope>
    <source>
        <strain evidence="10">DSM 15567 / CIP 107919 / 50-1 BON</strain>
    </source>
</reference>
<dbReference type="EC" id="5.4.2.7" evidence="6 7"/>
<dbReference type="SUPFAM" id="SSF143856">
    <property type="entry name" value="DeoB insert domain-like"/>
    <property type="match status" value="1"/>
</dbReference>
<accession>F3ZXX4</accession>
<comment type="cofactor">
    <cofactor evidence="6">
        <name>Mn(2+)</name>
        <dbReference type="ChEBI" id="CHEBI:29035"/>
    </cofactor>
    <text evidence="6">Binds 2 manganese ions.</text>
</comment>
<evidence type="ECO:0000313" key="10">
    <source>
        <dbReference type="Proteomes" id="UP000008457"/>
    </source>
</evidence>
<feature type="binding site" evidence="6">
    <location>
        <position position="288"/>
    </location>
    <ligand>
        <name>Mn(2+)</name>
        <dbReference type="ChEBI" id="CHEBI:29035"/>
        <label>2</label>
    </ligand>
</feature>
<organism evidence="9 10">
    <name type="scientific">Mahella australiensis (strain DSM 15567 / CIP 107919 / 50-1 BON)</name>
    <dbReference type="NCBI Taxonomy" id="697281"/>
    <lineage>
        <taxon>Bacteria</taxon>
        <taxon>Bacillati</taxon>
        <taxon>Bacillota</taxon>
        <taxon>Clostridia</taxon>
        <taxon>Thermoanaerobacterales</taxon>
        <taxon>Thermoanaerobacterales Family IV. Incertae Sedis</taxon>
        <taxon>Mahella</taxon>
    </lineage>
</organism>
<dbReference type="HAMAP" id="MF_00740">
    <property type="entry name" value="Phosphopentomut"/>
    <property type="match status" value="1"/>
</dbReference>
<dbReference type="STRING" id="697281.Mahau_1452"/>
<evidence type="ECO:0000256" key="2">
    <source>
        <dbReference type="ARBA" id="ARBA00022490"/>
    </source>
</evidence>
<dbReference type="NCBIfam" id="TIGR01696">
    <property type="entry name" value="deoB"/>
    <property type="match status" value="1"/>
</dbReference>
<dbReference type="EMBL" id="CP002360">
    <property type="protein sequence ID" value="AEE96644.1"/>
    <property type="molecule type" value="Genomic_DNA"/>
</dbReference>
<dbReference type="GO" id="GO:0006018">
    <property type="term" value="P:2-deoxyribose 1-phosphate catabolic process"/>
    <property type="evidence" value="ECO:0007669"/>
    <property type="project" value="UniProtKB-UniRule"/>
</dbReference>
<dbReference type="HOGENOM" id="CLU_053861_0_0_9"/>
<dbReference type="GO" id="GO:0005829">
    <property type="term" value="C:cytosol"/>
    <property type="evidence" value="ECO:0007669"/>
    <property type="project" value="TreeGrafter"/>
</dbReference>
<reference evidence="9 10" key="2">
    <citation type="journal article" date="2011" name="Stand. Genomic Sci.">
        <title>Complete genome sequence of Mahella australiensis type strain (50-1 BON).</title>
        <authorList>
            <person name="Sikorski J."/>
            <person name="Teshima H."/>
            <person name="Nolan M."/>
            <person name="Lucas S."/>
            <person name="Hammon N."/>
            <person name="Deshpande S."/>
            <person name="Cheng J.F."/>
            <person name="Pitluck S."/>
            <person name="Liolios K."/>
            <person name="Pagani I."/>
            <person name="Ivanova N."/>
            <person name="Huntemann M."/>
            <person name="Mavromatis K."/>
            <person name="Ovchinikova G."/>
            <person name="Pati A."/>
            <person name="Tapia R."/>
            <person name="Han C."/>
            <person name="Goodwin L."/>
            <person name="Chen A."/>
            <person name="Palaniappan K."/>
            <person name="Land M."/>
            <person name="Hauser L."/>
            <person name="Ngatchou-Djao O.D."/>
            <person name="Rohde M."/>
            <person name="Pukall R."/>
            <person name="Spring S."/>
            <person name="Abt B."/>
            <person name="Goker M."/>
            <person name="Detter J.C."/>
            <person name="Woyke T."/>
            <person name="Bristow J."/>
            <person name="Markowitz V."/>
            <person name="Hugenholtz P."/>
            <person name="Eisen J.A."/>
            <person name="Kyrpides N.C."/>
            <person name="Klenk H.P."/>
            <person name="Lapidus A."/>
        </authorList>
    </citation>
    <scope>NUCLEOTIDE SEQUENCE [LARGE SCALE GENOMIC DNA]</scope>
    <source>
        <strain evidence="10">DSM 15567 / CIP 107919 / 50-1 BON</strain>
    </source>
</reference>
<comment type="similarity">
    <text evidence="1 6">Belongs to the phosphopentomutase family.</text>
</comment>
<dbReference type="OrthoDB" id="9769930at2"/>
<name>F3ZXX4_MAHA5</name>
<dbReference type="Proteomes" id="UP000008457">
    <property type="component" value="Chromosome"/>
</dbReference>
<comment type="catalytic activity">
    <reaction evidence="6">
        <text>2-deoxy-alpha-D-ribose 1-phosphate = 2-deoxy-D-ribose 5-phosphate</text>
        <dbReference type="Rhea" id="RHEA:27658"/>
        <dbReference type="ChEBI" id="CHEBI:57259"/>
        <dbReference type="ChEBI" id="CHEBI:62877"/>
        <dbReference type="EC" id="5.4.2.7"/>
    </reaction>
</comment>
<dbReference type="GO" id="GO:0008973">
    <property type="term" value="F:phosphopentomutase activity"/>
    <property type="evidence" value="ECO:0007669"/>
    <property type="project" value="UniProtKB-UniRule"/>
</dbReference>
<feature type="domain" description="Metalloenzyme" evidence="8">
    <location>
        <begin position="3"/>
        <end position="374"/>
    </location>
</feature>
<dbReference type="GO" id="GO:0000287">
    <property type="term" value="F:magnesium ion binding"/>
    <property type="evidence" value="ECO:0007669"/>
    <property type="project" value="UniProtKB-UniRule"/>
</dbReference>
<dbReference type="GO" id="GO:0030145">
    <property type="term" value="F:manganese ion binding"/>
    <property type="evidence" value="ECO:0007669"/>
    <property type="project" value="UniProtKB-UniRule"/>
</dbReference>
<comment type="subcellular location">
    <subcellularLocation>
        <location evidence="6">Cytoplasm</location>
    </subcellularLocation>
</comment>
<keyword evidence="10" id="KW-1185">Reference proteome</keyword>
<protein>
    <recommendedName>
        <fullName evidence="6 7">Phosphopentomutase</fullName>
        <ecNumber evidence="6 7">5.4.2.7</ecNumber>
    </recommendedName>
    <alternativeName>
        <fullName evidence="6">Phosphodeoxyribomutase</fullName>
    </alternativeName>
</protein>
<dbReference type="NCBIfam" id="NF003766">
    <property type="entry name" value="PRK05362.1"/>
    <property type="match status" value="1"/>
</dbReference>
<dbReference type="InterPro" id="IPR024052">
    <property type="entry name" value="Phosphopentomutase_DeoB_cap_sf"/>
</dbReference>
<dbReference type="Gene3D" id="3.40.720.10">
    <property type="entry name" value="Alkaline Phosphatase, subunit A"/>
    <property type="match status" value="1"/>
</dbReference>
<dbReference type="FunFam" id="3.30.70.1250:FF:000001">
    <property type="entry name" value="Phosphopentomutase"/>
    <property type="match status" value="1"/>
</dbReference>
<dbReference type="Pfam" id="PF01676">
    <property type="entry name" value="Metalloenzyme"/>
    <property type="match status" value="1"/>
</dbReference>
<evidence type="ECO:0000256" key="3">
    <source>
        <dbReference type="ARBA" id="ARBA00022723"/>
    </source>
</evidence>
<evidence type="ECO:0000256" key="5">
    <source>
        <dbReference type="ARBA" id="ARBA00023235"/>
    </source>
</evidence>
<dbReference type="InterPro" id="IPR010045">
    <property type="entry name" value="DeoB"/>
</dbReference>
<dbReference type="GO" id="GO:0006015">
    <property type="term" value="P:5-phosphoribose 1-diphosphate biosynthetic process"/>
    <property type="evidence" value="ECO:0007669"/>
    <property type="project" value="UniProtKB-UniPathway"/>
</dbReference>
<feature type="binding site" evidence="6">
    <location>
        <position position="283"/>
    </location>
    <ligand>
        <name>Mn(2+)</name>
        <dbReference type="ChEBI" id="CHEBI:29035"/>
        <label>2</label>
    </ligand>
</feature>